<feature type="transmembrane region" description="Helical" evidence="1">
    <location>
        <begin position="220"/>
        <end position="249"/>
    </location>
</feature>
<reference evidence="3" key="1">
    <citation type="submission" date="2019-10" db="EMBL/GenBank/DDBJ databases">
        <title>Conservation and host-specific expression of non-tandemly repeated heterogenous ribosome RNA gene in arbuscular mycorrhizal fungi.</title>
        <authorList>
            <person name="Maeda T."/>
            <person name="Kobayashi Y."/>
            <person name="Nakagawa T."/>
            <person name="Ezawa T."/>
            <person name="Yamaguchi K."/>
            <person name="Bino T."/>
            <person name="Nishimoto Y."/>
            <person name="Shigenobu S."/>
            <person name="Kawaguchi M."/>
        </authorList>
    </citation>
    <scope>NUCLEOTIDE SEQUENCE</scope>
    <source>
        <strain evidence="3">HR1</strain>
    </source>
</reference>
<keyword evidence="1" id="KW-1133">Transmembrane helix</keyword>
<dbReference type="Proteomes" id="UP000615446">
    <property type="component" value="Unassembled WGS sequence"/>
</dbReference>
<organism evidence="3 4">
    <name type="scientific">Rhizophagus clarus</name>
    <dbReference type="NCBI Taxonomy" id="94130"/>
    <lineage>
        <taxon>Eukaryota</taxon>
        <taxon>Fungi</taxon>
        <taxon>Fungi incertae sedis</taxon>
        <taxon>Mucoromycota</taxon>
        <taxon>Glomeromycotina</taxon>
        <taxon>Glomeromycetes</taxon>
        <taxon>Glomerales</taxon>
        <taxon>Glomeraceae</taxon>
        <taxon>Rhizophagus</taxon>
    </lineage>
</organism>
<feature type="chain" id="PRO_5034723427" evidence="2">
    <location>
        <begin position="26"/>
        <end position="271"/>
    </location>
</feature>
<keyword evidence="1" id="KW-0812">Transmembrane</keyword>
<keyword evidence="2" id="KW-0732">Signal</keyword>
<evidence type="ECO:0000313" key="4">
    <source>
        <dbReference type="Proteomes" id="UP000615446"/>
    </source>
</evidence>
<evidence type="ECO:0000313" key="3">
    <source>
        <dbReference type="EMBL" id="GES91956.1"/>
    </source>
</evidence>
<dbReference type="OrthoDB" id="2338680at2759"/>
<proteinExistence type="predicted"/>
<sequence>MRLFSFLLFYKVFSFLAALVSPCLPEIKDGNLISISIPSIPNWRFNINNIIPSVGANIIVYDGADQPDDNEIFMLKQPITSVYEFRPFNDFRRTKTFEIPATSINNVGAPFILNYSNDVENRNQRFTIECETCDPNANSLHWAKYHTSCLIKNIASLLCATGENVSQSNVTQVDCSIATRWDLWGIISPDAISSSTTTSFGSPTMATSMSNSTSGISTGLISAGGLIAAVFGSIIGTALISFIAGYWIIKRKQLFKNELLKDPVNVQIVNH</sequence>
<feature type="signal peptide" evidence="2">
    <location>
        <begin position="1"/>
        <end position="25"/>
    </location>
</feature>
<accession>A0A8H3QU35</accession>
<protein>
    <submittedName>
        <fullName evidence="3">Uncharacterized protein</fullName>
    </submittedName>
</protein>
<keyword evidence="1" id="KW-0472">Membrane</keyword>
<evidence type="ECO:0000256" key="1">
    <source>
        <dbReference type="SAM" id="Phobius"/>
    </source>
</evidence>
<dbReference type="AlphaFoldDB" id="A0A8H3QU35"/>
<comment type="caution">
    <text evidence="3">The sequence shown here is derived from an EMBL/GenBank/DDBJ whole genome shotgun (WGS) entry which is preliminary data.</text>
</comment>
<evidence type="ECO:0000256" key="2">
    <source>
        <dbReference type="SAM" id="SignalP"/>
    </source>
</evidence>
<gene>
    <name evidence="3" type="ORF">RCL2_001875500</name>
</gene>
<name>A0A8H3QU35_9GLOM</name>
<dbReference type="EMBL" id="BLAL01000208">
    <property type="protein sequence ID" value="GES91956.1"/>
    <property type="molecule type" value="Genomic_DNA"/>
</dbReference>